<dbReference type="Gene3D" id="3.90.190.10">
    <property type="entry name" value="Protein tyrosine phosphatase superfamily"/>
    <property type="match status" value="1"/>
</dbReference>
<evidence type="ECO:0000259" key="11">
    <source>
        <dbReference type="PROSITE" id="PS51181"/>
    </source>
</evidence>
<feature type="domain" description="Phosphatase tensin-type" evidence="11">
    <location>
        <begin position="1"/>
        <end position="170"/>
    </location>
</feature>
<sequence>MEEGVELDLLYITERIISVSFCSSVEEQSYAANLREVSSMLRSKHGHNYLLFNLSEKRFDISELHPKVLDFGWPDHHAPALDKICSICKAMDTWLSADSQHVVVIHNKGNRGRTGVVVAAYMHYSNISASADQALDRFAMKRFYEDKVLPVGQPSQRRYVEYFSGLLSGHIKINNKPLFLHHVILHGIPNFEAKGGCRPFLKIYQAMQPVYTSGIYNVQGDSQTSICITIEPGLLLKGDILLKCYHKRFRGPCRDVIFRVQFHTCAVHDLELVFNKDQLDDTFRDDRFPEYGKVEFVFSLGPEKIHGLQDLENGPTVSVDYNTQDPLIRWDSYENFNQDVIHTEGPLDGSLYAKVRKKDSIEPPVTANANGLHPSSSSALPSVDHALSVSSDSGNSTASIKTDRTDENATATTTTTATGVKTDHAPQQTTQRSISPQEKQELDQLLSGLEGPMHRQPYLSTTNANAGAMLHLVPAQVHVNGHGTVERETDILDDELPASQEGNSVDSLGTFSSLEDRATPADLYYQPEGRLNGQDHVMYLERTASEKPCFLSPVDGSPESRLNVKFVQDTTKFWYKPDISRDQAISLLREREPGAFVIRDSHSFKGAYGLAMKVASPPPTLNPNKKGDLSNELVRHFLIESSPKGVKLKGCPNEPYFGCLSALVYQHAITPLALPCKLLIPTSDLIEDVPDAAAPSAVTNQLKQGAACNVLYINSVEMESLTGPQAVAKAISETLASTAPSAATVVHFKVTTQGITLTDNQRKVFFRRHYPNNTVTFCDTDPQDRKWNKPDGSSAKLFGFVARKQGSSTDNVSHLFAELDAAQPANAIVSFVSKMIAAQKR</sequence>
<dbReference type="InterPro" id="IPR033929">
    <property type="entry name" value="Tensin_PTB"/>
</dbReference>
<dbReference type="PROSITE" id="PS50001">
    <property type="entry name" value="SH2"/>
    <property type="match status" value="1"/>
</dbReference>
<dbReference type="InterPro" id="IPR029023">
    <property type="entry name" value="Tensin_phosphatase"/>
</dbReference>
<keyword evidence="6" id="KW-0965">Cell junction</keyword>
<keyword evidence="5" id="KW-0904">Protein phosphatase</keyword>
<keyword evidence="7 8" id="KW-0727">SH2 domain</keyword>
<dbReference type="InterPro" id="IPR014020">
    <property type="entry name" value="Tensin_C2-dom"/>
</dbReference>
<dbReference type="Proteomes" id="UP000694523">
    <property type="component" value="Unplaced"/>
</dbReference>
<evidence type="ECO:0000256" key="9">
    <source>
        <dbReference type="SAM" id="MobiDB-lite"/>
    </source>
</evidence>
<dbReference type="PROSITE" id="PS51181">
    <property type="entry name" value="PPASE_TENSIN"/>
    <property type="match status" value="1"/>
</dbReference>
<comment type="subcellular location">
    <subcellularLocation>
        <location evidence="1">Cell junction</location>
        <location evidence="1">Focal adhesion</location>
    </subcellularLocation>
</comment>
<comment type="similarity">
    <text evidence="2">Belongs to the PTEN phosphatase protein family.</text>
</comment>
<dbReference type="InterPro" id="IPR051484">
    <property type="entry name" value="Tensin_PTEN_phosphatase"/>
</dbReference>
<evidence type="ECO:0000256" key="2">
    <source>
        <dbReference type="ARBA" id="ARBA00007881"/>
    </source>
</evidence>
<dbReference type="InterPro" id="IPR003595">
    <property type="entry name" value="Tyr_Pase_cat"/>
</dbReference>
<feature type="compositionally biased region" description="Polar residues" evidence="9">
    <location>
        <begin position="388"/>
        <end position="400"/>
    </location>
</feature>
<dbReference type="Pfam" id="PF08416">
    <property type="entry name" value="PTB"/>
    <property type="match status" value="1"/>
</dbReference>
<evidence type="ECO:0000259" key="12">
    <source>
        <dbReference type="PROSITE" id="PS51182"/>
    </source>
</evidence>
<feature type="domain" description="SH2" evidence="10">
    <location>
        <begin position="574"/>
        <end position="682"/>
    </location>
</feature>
<evidence type="ECO:0000256" key="5">
    <source>
        <dbReference type="ARBA" id="ARBA00022912"/>
    </source>
</evidence>
<dbReference type="GO" id="GO:0004721">
    <property type="term" value="F:phosphoprotein phosphatase activity"/>
    <property type="evidence" value="ECO:0007669"/>
    <property type="project" value="UniProtKB-KW"/>
</dbReference>
<dbReference type="SUPFAM" id="SSF52799">
    <property type="entry name" value="(Phosphotyrosine protein) phosphatases II"/>
    <property type="match status" value="1"/>
</dbReference>
<name>A0A8C6WZT3_9GOBI</name>
<dbReference type="AlphaFoldDB" id="A0A8C6WZT3"/>
<dbReference type="PANTHER" id="PTHR45734">
    <property type="entry name" value="TENSIN"/>
    <property type="match status" value="1"/>
</dbReference>
<organism evidence="13 14">
    <name type="scientific">Neogobius melanostomus</name>
    <name type="common">round goby</name>
    <dbReference type="NCBI Taxonomy" id="47308"/>
    <lineage>
        <taxon>Eukaryota</taxon>
        <taxon>Metazoa</taxon>
        <taxon>Chordata</taxon>
        <taxon>Craniata</taxon>
        <taxon>Vertebrata</taxon>
        <taxon>Euteleostomi</taxon>
        <taxon>Actinopterygii</taxon>
        <taxon>Neopterygii</taxon>
        <taxon>Teleostei</taxon>
        <taxon>Neoteleostei</taxon>
        <taxon>Acanthomorphata</taxon>
        <taxon>Gobiaria</taxon>
        <taxon>Gobiiformes</taxon>
        <taxon>Gobioidei</taxon>
        <taxon>Gobiidae</taxon>
        <taxon>Benthophilinae</taxon>
        <taxon>Neogobiini</taxon>
        <taxon>Neogobius</taxon>
    </lineage>
</organism>
<dbReference type="CDD" id="cd01213">
    <property type="entry name" value="PTB_tensin"/>
    <property type="match status" value="1"/>
</dbReference>
<evidence type="ECO:0000256" key="8">
    <source>
        <dbReference type="PROSITE-ProRule" id="PRU00191"/>
    </source>
</evidence>
<dbReference type="SMART" id="SM00252">
    <property type="entry name" value="SH2"/>
    <property type="match status" value="1"/>
</dbReference>
<dbReference type="CDD" id="cd09927">
    <property type="entry name" value="SH2_Tensin_like"/>
    <property type="match status" value="1"/>
</dbReference>
<reference evidence="13" key="1">
    <citation type="submission" date="2025-08" db="UniProtKB">
        <authorList>
            <consortium name="Ensembl"/>
        </authorList>
    </citation>
    <scope>IDENTIFICATION</scope>
</reference>
<evidence type="ECO:0000256" key="7">
    <source>
        <dbReference type="ARBA" id="ARBA00022999"/>
    </source>
</evidence>
<dbReference type="PROSITE" id="PS51182">
    <property type="entry name" value="C2_TENSIN"/>
    <property type="match status" value="1"/>
</dbReference>
<feature type="compositionally biased region" description="Polar residues" evidence="9">
    <location>
        <begin position="425"/>
        <end position="437"/>
    </location>
</feature>
<accession>A0A8C6WZT3</accession>
<dbReference type="InterPro" id="IPR000980">
    <property type="entry name" value="SH2"/>
</dbReference>
<dbReference type="SMART" id="SM01326">
    <property type="entry name" value="PTEN_C2"/>
    <property type="match status" value="1"/>
</dbReference>
<dbReference type="Ensembl" id="ENSNMLT00000048922.1">
    <property type="protein sequence ID" value="ENSNMLP00000044074.1"/>
    <property type="gene ID" value="ENSNMLG00000026601.1"/>
</dbReference>
<evidence type="ECO:0000256" key="3">
    <source>
        <dbReference type="ARBA" id="ARBA00022553"/>
    </source>
</evidence>
<dbReference type="SMART" id="SM00404">
    <property type="entry name" value="PTPc_motif"/>
    <property type="match status" value="1"/>
</dbReference>
<evidence type="ECO:0000256" key="4">
    <source>
        <dbReference type="ARBA" id="ARBA00022801"/>
    </source>
</evidence>
<dbReference type="Pfam" id="PF10409">
    <property type="entry name" value="PTEN_C2"/>
    <property type="match status" value="1"/>
</dbReference>
<dbReference type="GO" id="GO:0005925">
    <property type="term" value="C:focal adhesion"/>
    <property type="evidence" value="ECO:0007669"/>
    <property type="project" value="UniProtKB-SubCell"/>
</dbReference>
<dbReference type="InterPro" id="IPR036860">
    <property type="entry name" value="SH2_dom_sf"/>
</dbReference>
<dbReference type="SMART" id="SM00462">
    <property type="entry name" value="PTB"/>
    <property type="match status" value="1"/>
</dbReference>
<feature type="domain" description="C2 tensin-type" evidence="12">
    <location>
        <begin position="175"/>
        <end position="301"/>
    </location>
</feature>
<reference evidence="13" key="2">
    <citation type="submission" date="2025-09" db="UniProtKB">
        <authorList>
            <consortium name="Ensembl"/>
        </authorList>
    </citation>
    <scope>IDENTIFICATION</scope>
</reference>
<feature type="region of interest" description="Disordered" evidence="9">
    <location>
        <begin position="363"/>
        <end position="439"/>
    </location>
</feature>
<dbReference type="Pfam" id="PF00017">
    <property type="entry name" value="SH2"/>
    <property type="match status" value="1"/>
</dbReference>
<dbReference type="Gene3D" id="2.60.40.1110">
    <property type="match status" value="1"/>
</dbReference>
<keyword evidence="14" id="KW-1185">Reference proteome</keyword>
<evidence type="ECO:0000313" key="14">
    <source>
        <dbReference type="Proteomes" id="UP000694523"/>
    </source>
</evidence>
<dbReference type="InterPro" id="IPR011993">
    <property type="entry name" value="PH-like_dom_sf"/>
</dbReference>
<dbReference type="Gene3D" id="2.30.29.30">
    <property type="entry name" value="Pleckstrin-homology domain (PH domain)/Phosphotyrosine-binding domain (PTB)"/>
    <property type="match status" value="1"/>
</dbReference>
<evidence type="ECO:0000259" key="10">
    <source>
        <dbReference type="PROSITE" id="PS50001"/>
    </source>
</evidence>
<dbReference type="GO" id="GO:0010761">
    <property type="term" value="P:fibroblast migration"/>
    <property type="evidence" value="ECO:0007669"/>
    <property type="project" value="TreeGrafter"/>
</dbReference>
<dbReference type="PANTHER" id="PTHR45734:SF3">
    <property type="entry name" value="TENSIN-1"/>
    <property type="match status" value="1"/>
</dbReference>
<dbReference type="SUPFAM" id="SSF49562">
    <property type="entry name" value="C2 domain (Calcium/lipid-binding domain, CaLB)"/>
    <property type="match status" value="1"/>
</dbReference>
<evidence type="ECO:0000313" key="13">
    <source>
        <dbReference type="Ensembl" id="ENSNMLP00000044074.1"/>
    </source>
</evidence>
<dbReference type="InterPro" id="IPR029021">
    <property type="entry name" value="Prot-tyrosine_phosphatase-like"/>
</dbReference>
<dbReference type="InterPro" id="IPR035012">
    <property type="entry name" value="Tensin-like_SH2"/>
</dbReference>
<dbReference type="InterPro" id="IPR035892">
    <property type="entry name" value="C2_domain_sf"/>
</dbReference>
<keyword evidence="4" id="KW-0378">Hydrolase</keyword>
<dbReference type="InterPro" id="IPR006020">
    <property type="entry name" value="PTB/PI_dom"/>
</dbReference>
<feature type="compositionally biased region" description="Polar residues" evidence="9">
    <location>
        <begin position="367"/>
        <end position="380"/>
    </location>
</feature>
<dbReference type="SUPFAM" id="SSF55550">
    <property type="entry name" value="SH2 domain"/>
    <property type="match status" value="1"/>
</dbReference>
<proteinExistence type="inferred from homology"/>
<feature type="compositionally biased region" description="Low complexity" evidence="9">
    <location>
        <begin position="409"/>
        <end position="418"/>
    </location>
</feature>
<dbReference type="Gene3D" id="3.30.505.10">
    <property type="entry name" value="SH2 domain"/>
    <property type="match status" value="1"/>
</dbReference>
<evidence type="ECO:0000256" key="1">
    <source>
        <dbReference type="ARBA" id="ARBA00004246"/>
    </source>
</evidence>
<evidence type="ECO:0000256" key="6">
    <source>
        <dbReference type="ARBA" id="ARBA00022949"/>
    </source>
</evidence>
<keyword evidence="3" id="KW-0597">Phosphoprotein</keyword>
<dbReference type="SUPFAM" id="SSF50729">
    <property type="entry name" value="PH domain-like"/>
    <property type="match status" value="1"/>
</dbReference>
<dbReference type="InterPro" id="IPR013625">
    <property type="entry name" value="PTB"/>
</dbReference>
<protein>
    <submittedName>
        <fullName evidence="13">Tensin 1b</fullName>
    </submittedName>
</protein>